<name>A0AAV4LS56_BABCB</name>
<feature type="region of interest" description="Disordered" evidence="1">
    <location>
        <begin position="52"/>
        <end position="78"/>
    </location>
</feature>
<evidence type="ECO:0000313" key="3">
    <source>
        <dbReference type="Proteomes" id="UP001497744"/>
    </source>
</evidence>
<accession>A0AAV4LS56</accession>
<evidence type="ECO:0000313" key="2">
    <source>
        <dbReference type="EMBL" id="GIX62613.1"/>
    </source>
</evidence>
<dbReference type="AlphaFoldDB" id="A0AAV4LS56"/>
<dbReference type="EMBL" id="BPLF01000002">
    <property type="protein sequence ID" value="GIX62613.1"/>
    <property type="molecule type" value="Genomic_DNA"/>
</dbReference>
<keyword evidence="3" id="KW-1185">Reference proteome</keyword>
<sequence>MRPRLAKCVPPWEVRSRAAYKRRKALSAAAQPARQPLQAFFGRCVKAFSEAHPELPGPPRLPENNVPMNAPPNQTPPTTATPAQLLEDINVRLQHLGYVGPQRRDRHLLIDFVQRVGPLLTDPGQVLRFLCSVSCVVNARCLATSPAASLKLSCHDTFETLFRRLDGSTNAYHALTCYLKLCAFYAQPVSSFSPAYHQMVDAVVSGATFVTERELDELLFVYQRLAVCDRRLLEYCSTRICNHFDCFSDDEVCNFARYLVKTVHARSRPDELGATADYAKAFSEAEAAALLDGFHIRSSAFVRCLEARLPVCLHQYSYFNLVDLGEFYYLFNLESDIRVRFSTELWKYLYTLRYGYPIKSLVVLANLPFVHRLQVLAKLGLGDSKTFGRLIRNIPHTLAFRWPLSLVAECLVSLEWAKNSRVYVTLAHYISKSLSARFSGRSVARIFDSLRHKRVALLGLYQKVLRIQSANASWLSRGHLLSVARYGKELGFSVAGALDLMTAQDLAVLDPRHAVTLLYLMERPDAALTRRCIASINGYSHSEPLEFGTLMELLTACRRLNLWLSVAPRLALQALTNIESIELPVLIELLDLLSAGGPLDNEELLRKIEGYVTRGLEGMPLRTTGRMLWLCFSLGTSPASDCFSALLRRFNRLYEPTYNEDHFLQVLGAVLKRLDEQSGAMRSFLRILEQFKDVSWRREPEELQKIRAFQNRVGCTALVSVFPFTADLEVSLSALRAYASRTGNRSFCESDSSAWLSSSASRDGEPTLLFDVCGNPWLRFVDIDGCERRRLRFYYQLRSAVVGRAFAHSFDVEWDDKRIPIVKSEQLCPQ</sequence>
<dbReference type="Proteomes" id="UP001497744">
    <property type="component" value="Unassembled WGS sequence"/>
</dbReference>
<dbReference type="GeneID" id="94194094"/>
<organism evidence="2 3">
    <name type="scientific">Babesia caballi</name>
    <dbReference type="NCBI Taxonomy" id="5871"/>
    <lineage>
        <taxon>Eukaryota</taxon>
        <taxon>Sar</taxon>
        <taxon>Alveolata</taxon>
        <taxon>Apicomplexa</taxon>
        <taxon>Aconoidasida</taxon>
        <taxon>Piroplasmida</taxon>
        <taxon>Babesiidae</taxon>
        <taxon>Babesia</taxon>
    </lineage>
</organism>
<evidence type="ECO:0000256" key="1">
    <source>
        <dbReference type="SAM" id="MobiDB-lite"/>
    </source>
</evidence>
<proteinExistence type="predicted"/>
<evidence type="ECO:0008006" key="4">
    <source>
        <dbReference type="Google" id="ProtNLM"/>
    </source>
</evidence>
<gene>
    <name evidence="2" type="ORF">BcabD6B2_20480</name>
</gene>
<comment type="caution">
    <text evidence="2">The sequence shown here is derived from an EMBL/GenBank/DDBJ whole genome shotgun (WGS) entry which is preliminary data.</text>
</comment>
<dbReference type="RefSeq" id="XP_067714682.1">
    <property type="nucleotide sequence ID" value="XM_067858581.1"/>
</dbReference>
<reference evidence="2 3" key="1">
    <citation type="submission" date="2021-06" db="EMBL/GenBank/DDBJ databases">
        <title>Genome sequence of Babesia caballi.</title>
        <authorList>
            <person name="Yamagishi J."/>
            <person name="Kidaka T."/>
            <person name="Ochi A."/>
        </authorList>
    </citation>
    <scope>NUCLEOTIDE SEQUENCE [LARGE SCALE GENOMIC DNA]</scope>
    <source>
        <strain evidence="2">USDA-D6B2</strain>
    </source>
</reference>
<protein>
    <recommendedName>
        <fullName evidence="4">RAP domain-containing protein</fullName>
    </recommendedName>
</protein>